<dbReference type="EMBL" id="BK016212">
    <property type="protein sequence ID" value="DAG02642.1"/>
    <property type="molecule type" value="Genomic_DNA"/>
</dbReference>
<protein>
    <submittedName>
        <fullName evidence="2">Uncharacterized protein</fullName>
    </submittedName>
</protein>
<organism evidence="2">
    <name type="scientific">CrAss-like virus sp. ctUXy6</name>
    <dbReference type="NCBI Taxonomy" id="2825835"/>
    <lineage>
        <taxon>Viruses</taxon>
        <taxon>Duplodnaviria</taxon>
        <taxon>Heunggongvirae</taxon>
        <taxon>Uroviricota</taxon>
        <taxon>Caudoviricetes</taxon>
        <taxon>Crassvirales</taxon>
    </lineage>
</organism>
<feature type="region of interest" description="Disordered" evidence="1">
    <location>
        <begin position="1"/>
        <end position="50"/>
    </location>
</feature>
<sequence length="383" mass="43879">MDFNTAGAGKTEEATNALKAGGETGSSPVGDENKKEPIKTAQQESDEELDAPFTYNRTVSIALIQNYSLYRKANDKVLPKRRDFIGSSVRSSQVLASNRAEVEAYFPQLLGLSPNNENFISRLKQYLNNIQVRVDELGVTFDCSFQFNHKRDYLKFKAQEEAIELQYKKANRQNIQELRKALDAKIIAINNLESQLHAYGSPVNIAEYLLYRHCLLYRDIAKDTAIINSDPYVRFYFRDDTKDRERQQKLRQEINNAKRNYVEVIGNDDMFDAVYIQYCVIAGLPIVNSMLNDKLEKEVQLDKFSTAEPVKFNNIVKDKDIEIKSFIELLISRGEFVRSKFNQNITTQDGEFIGANMKEAIAWAKDPDNANVIAAFKNKLKYI</sequence>
<accession>A0A8S5V7C2</accession>
<reference evidence="2" key="1">
    <citation type="journal article" date="2021" name="Proc. Natl. Acad. Sci. U.S.A.">
        <title>A Catalog of Tens of Thousands of Viruses from Human Metagenomes Reveals Hidden Associations with Chronic Diseases.</title>
        <authorList>
            <person name="Tisza M.J."/>
            <person name="Buck C.B."/>
        </authorList>
    </citation>
    <scope>NUCLEOTIDE SEQUENCE</scope>
    <source>
        <strain evidence="2">CtUXy6</strain>
    </source>
</reference>
<evidence type="ECO:0000313" key="2">
    <source>
        <dbReference type="EMBL" id="DAG02642.1"/>
    </source>
</evidence>
<proteinExistence type="predicted"/>
<name>A0A8S5V7C2_9CAUD</name>
<evidence type="ECO:0000256" key="1">
    <source>
        <dbReference type="SAM" id="MobiDB-lite"/>
    </source>
</evidence>